<accession>A0AAV1X8P9</accession>
<reference evidence="1 2" key="1">
    <citation type="submission" date="2024-03" db="EMBL/GenBank/DDBJ databases">
        <authorList>
            <person name="Martinez-Hernandez J."/>
        </authorList>
    </citation>
    <scope>NUCLEOTIDE SEQUENCE [LARGE SCALE GENOMIC DNA]</scope>
</reference>
<dbReference type="EMBL" id="CAXHTB010000012">
    <property type="protein sequence ID" value="CAL0317321.1"/>
    <property type="molecule type" value="Genomic_DNA"/>
</dbReference>
<gene>
    <name evidence="1" type="ORF">LLUT_LOCUS18381</name>
</gene>
<keyword evidence="2" id="KW-1185">Reference proteome</keyword>
<proteinExistence type="predicted"/>
<protein>
    <submittedName>
        <fullName evidence="1">Uncharacterized protein</fullName>
    </submittedName>
</protein>
<name>A0AAV1X8P9_LUPLU</name>
<organism evidence="1 2">
    <name type="scientific">Lupinus luteus</name>
    <name type="common">European yellow lupine</name>
    <dbReference type="NCBI Taxonomy" id="3873"/>
    <lineage>
        <taxon>Eukaryota</taxon>
        <taxon>Viridiplantae</taxon>
        <taxon>Streptophyta</taxon>
        <taxon>Embryophyta</taxon>
        <taxon>Tracheophyta</taxon>
        <taxon>Spermatophyta</taxon>
        <taxon>Magnoliopsida</taxon>
        <taxon>eudicotyledons</taxon>
        <taxon>Gunneridae</taxon>
        <taxon>Pentapetalae</taxon>
        <taxon>rosids</taxon>
        <taxon>fabids</taxon>
        <taxon>Fabales</taxon>
        <taxon>Fabaceae</taxon>
        <taxon>Papilionoideae</taxon>
        <taxon>50 kb inversion clade</taxon>
        <taxon>genistoids sensu lato</taxon>
        <taxon>core genistoids</taxon>
        <taxon>Genisteae</taxon>
        <taxon>Lupinus</taxon>
    </lineage>
</organism>
<comment type="caution">
    <text evidence="1">The sequence shown here is derived from an EMBL/GenBank/DDBJ whole genome shotgun (WGS) entry which is preliminary data.</text>
</comment>
<dbReference type="AlphaFoldDB" id="A0AAV1X8P9"/>
<dbReference type="Proteomes" id="UP001497480">
    <property type="component" value="Unassembled WGS sequence"/>
</dbReference>
<sequence>MIHLLFRNLFILYTNHSKEVIQFTRDQPFIDKEIASSDDLPENKSKQIN</sequence>
<evidence type="ECO:0000313" key="2">
    <source>
        <dbReference type="Proteomes" id="UP001497480"/>
    </source>
</evidence>
<evidence type="ECO:0000313" key="1">
    <source>
        <dbReference type="EMBL" id="CAL0317321.1"/>
    </source>
</evidence>